<keyword evidence="2" id="KW-1185">Reference proteome</keyword>
<protein>
    <submittedName>
        <fullName evidence="1">Uncharacterized protein</fullName>
    </submittedName>
</protein>
<reference evidence="1 2" key="1">
    <citation type="submission" date="2018-11" db="EMBL/GenBank/DDBJ databases">
        <title>Schleiferia aggregans sp. nov., a moderately thermophilic heterotrophic bacterium isolated from microbial mats at a terrestrial hot spring.</title>
        <authorList>
            <person name="Iino T."/>
            <person name="Ohkuma M."/>
            <person name="Haruta S."/>
        </authorList>
    </citation>
    <scope>NUCLEOTIDE SEQUENCE [LARGE SCALE GENOMIC DNA]</scope>
    <source>
        <strain evidence="1 2">LA</strain>
    </source>
</reference>
<evidence type="ECO:0000313" key="1">
    <source>
        <dbReference type="EMBL" id="GCD78104.1"/>
    </source>
</evidence>
<sequence length="54" mass="6010">MKISEYIRDKIDKLSKGYVFTCTDFTAGVNQKEAVIKSLNRSVKAGKITKLSKG</sequence>
<evidence type="ECO:0000313" key="2">
    <source>
        <dbReference type="Proteomes" id="UP000286715"/>
    </source>
</evidence>
<accession>A0A401XM82</accession>
<proteinExistence type="predicted"/>
<dbReference type="Proteomes" id="UP000286715">
    <property type="component" value="Unassembled WGS sequence"/>
</dbReference>
<comment type="caution">
    <text evidence="1">The sequence shown here is derived from an EMBL/GenBank/DDBJ whole genome shotgun (WGS) entry which is preliminary data.</text>
</comment>
<organism evidence="1 2">
    <name type="scientific">Thermaurantimonas aggregans</name>
    <dbReference type="NCBI Taxonomy" id="2173829"/>
    <lineage>
        <taxon>Bacteria</taxon>
        <taxon>Pseudomonadati</taxon>
        <taxon>Bacteroidota</taxon>
        <taxon>Flavobacteriia</taxon>
        <taxon>Flavobacteriales</taxon>
        <taxon>Schleiferiaceae</taxon>
        <taxon>Thermaurantimonas</taxon>
    </lineage>
</organism>
<dbReference type="EMBL" id="BHZE01000016">
    <property type="protein sequence ID" value="GCD78104.1"/>
    <property type="molecule type" value="Genomic_DNA"/>
</dbReference>
<name>A0A401XM82_9FLAO</name>
<dbReference type="AlphaFoldDB" id="A0A401XM82"/>
<dbReference type="RefSeq" id="WP_218019353.1">
    <property type="nucleotide sequence ID" value="NZ_BHZE01000016.1"/>
</dbReference>
<gene>
    <name evidence="1" type="ORF">JCM31826_15860</name>
</gene>